<dbReference type="Gene3D" id="2.40.50.140">
    <property type="entry name" value="Nucleic acid-binding proteins"/>
    <property type="match status" value="1"/>
</dbReference>
<protein>
    <recommendedName>
        <fullName evidence="2">Single-stranded DNA-binding protein</fullName>
    </recommendedName>
</protein>
<dbReference type="CDD" id="cd04496">
    <property type="entry name" value="SSB_OBF"/>
    <property type="match status" value="1"/>
</dbReference>
<accession>A0A8S5TCY6</accession>
<dbReference type="PANTHER" id="PTHR10302">
    <property type="entry name" value="SINGLE-STRANDED DNA-BINDING PROTEIN"/>
    <property type="match status" value="1"/>
</dbReference>
<dbReference type="GO" id="GO:0006260">
    <property type="term" value="P:DNA replication"/>
    <property type="evidence" value="ECO:0007669"/>
    <property type="project" value="InterPro"/>
</dbReference>
<dbReference type="InterPro" id="IPR011344">
    <property type="entry name" value="ssDNA-bd"/>
</dbReference>
<evidence type="ECO:0000313" key="3">
    <source>
        <dbReference type="EMBL" id="DAF60847.1"/>
    </source>
</evidence>
<dbReference type="PIRSF" id="PIRSF002070">
    <property type="entry name" value="SSB"/>
    <property type="match status" value="1"/>
</dbReference>
<dbReference type="GO" id="GO:0009295">
    <property type="term" value="C:nucleoid"/>
    <property type="evidence" value="ECO:0007669"/>
    <property type="project" value="TreeGrafter"/>
</dbReference>
<dbReference type="HAMAP" id="MF_00984">
    <property type="entry name" value="SSB"/>
    <property type="match status" value="1"/>
</dbReference>
<reference evidence="3" key="1">
    <citation type="journal article" date="2021" name="Proc. Natl. Acad. Sci. U.S.A.">
        <title>A Catalog of Tens of Thousands of Viruses from Human Metagenomes Reveals Hidden Associations with Chronic Diseases.</title>
        <authorList>
            <person name="Tisza M.J."/>
            <person name="Buck C.B."/>
        </authorList>
    </citation>
    <scope>NUCLEOTIDE SEQUENCE</scope>
    <source>
        <strain evidence="3">CtVDC13</strain>
    </source>
</reference>
<keyword evidence="1 2" id="KW-0238">DNA-binding</keyword>
<dbReference type="GO" id="GO:0003697">
    <property type="term" value="F:single-stranded DNA binding"/>
    <property type="evidence" value="ECO:0007669"/>
    <property type="project" value="InterPro"/>
</dbReference>
<organism evidence="3">
    <name type="scientific">Siphoviridae sp. ctVDC13</name>
    <dbReference type="NCBI Taxonomy" id="2827880"/>
    <lineage>
        <taxon>Viruses</taxon>
        <taxon>Duplodnaviria</taxon>
        <taxon>Heunggongvirae</taxon>
        <taxon>Uroviricota</taxon>
        <taxon>Caudoviricetes</taxon>
    </lineage>
</organism>
<evidence type="ECO:0000256" key="2">
    <source>
        <dbReference type="PIRNR" id="PIRNR002070"/>
    </source>
</evidence>
<name>A0A8S5TCY6_9CAUD</name>
<dbReference type="PANTHER" id="PTHR10302:SF27">
    <property type="entry name" value="SINGLE-STRANDED DNA-BINDING PROTEIN"/>
    <property type="match status" value="1"/>
</dbReference>
<sequence length="147" mass="16610">MLNRALLVGRLTRDPELRRTGSGKAVTSFNLAVERNFKSDDQEADFINCVCWGKIAENTERYCSKGSMVSVDGRIQTRNYDNSQGQKVYVTEVIADSVQFINTRKENQTAPQAQVNNQAPVNNYANNGLIHQFEDEGLVMEEDDIQF</sequence>
<dbReference type="PROSITE" id="PS50935">
    <property type="entry name" value="SSB"/>
    <property type="match status" value="1"/>
</dbReference>
<dbReference type="NCBIfam" id="TIGR00621">
    <property type="entry name" value="ssb"/>
    <property type="match status" value="1"/>
</dbReference>
<dbReference type="EMBL" id="BK032798">
    <property type="protein sequence ID" value="DAF60847.1"/>
    <property type="molecule type" value="Genomic_DNA"/>
</dbReference>
<dbReference type="SUPFAM" id="SSF50249">
    <property type="entry name" value="Nucleic acid-binding proteins"/>
    <property type="match status" value="1"/>
</dbReference>
<dbReference type="Pfam" id="PF00436">
    <property type="entry name" value="SSB"/>
    <property type="match status" value="1"/>
</dbReference>
<evidence type="ECO:0000256" key="1">
    <source>
        <dbReference type="ARBA" id="ARBA00023125"/>
    </source>
</evidence>
<proteinExistence type="inferred from homology"/>
<dbReference type="InterPro" id="IPR012340">
    <property type="entry name" value="NA-bd_OB-fold"/>
</dbReference>
<dbReference type="InterPro" id="IPR000424">
    <property type="entry name" value="Primosome_PriB/ssb"/>
</dbReference>